<evidence type="ECO:0000313" key="2">
    <source>
        <dbReference type="Proteomes" id="UP000789525"/>
    </source>
</evidence>
<gene>
    <name evidence="1" type="ORF">ACOLOM_LOCUS7819</name>
</gene>
<keyword evidence="2" id="KW-1185">Reference proteome</keyword>
<proteinExistence type="predicted"/>
<protein>
    <submittedName>
        <fullName evidence="1">2611_t:CDS:1</fullName>
    </submittedName>
</protein>
<evidence type="ECO:0000313" key="1">
    <source>
        <dbReference type="EMBL" id="CAG8636874.1"/>
    </source>
</evidence>
<dbReference type="Proteomes" id="UP000789525">
    <property type="component" value="Unassembled WGS sequence"/>
</dbReference>
<name>A0ACA9N973_9GLOM</name>
<accession>A0ACA9N973</accession>
<comment type="caution">
    <text evidence="1">The sequence shown here is derived from an EMBL/GenBank/DDBJ whole genome shotgun (WGS) entry which is preliminary data.</text>
</comment>
<feature type="non-terminal residue" evidence="1">
    <location>
        <position position="1"/>
    </location>
</feature>
<dbReference type="EMBL" id="CAJVPT010018777">
    <property type="protein sequence ID" value="CAG8636874.1"/>
    <property type="molecule type" value="Genomic_DNA"/>
</dbReference>
<sequence length="123" mass="14660">YFPGTESDEESKNEAIQFRKSIDTQRIQNTISEIDDLKEGKIYDSNKNINKDFNDHYYTQEEDDEILNFMELEEDDVNIGHKDYINPEEGLNIELVSMNTSEHMNNQKYNIEEVFDFEKFNDD</sequence>
<reference evidence="1" key="1">
    <citation type="submission" date="2021-06" db="EMBL/GenBank/DDBJ databases">
        <authorList>
            <person name="Kallberg Y."/>
            <person name="Tangrot J."/>
            <person name="Rosling A."/>
        </authorList>
    </citation>
    <scope>NUCLEOTIDE SEQUENCE</scope>
    <source>
        <strain evidence="1">CL356</strain>
    </source>
</reference>
<organism evidence="1 2">
    <name type="scientific">Acaulospora colombiana</name>
    <dbReference type="NCBI Taxonomy" id="27376"/>
    <lineage>
        <taxon>Eukaryota</taxon>
        <taxon>Fungi</taxon>
        <taxon>Fungi incertae sedis</taxon>
        <taxon>Mucoromycota</taxon>
        <taxon>Glomeromycotina</taxon>
        <taxon>Glomeromycetes</taxon>
        <taxon>Diversisporales</taxon>
        <taxon>Acaulosporaceae</taxon>
        <taxon>Acaulospora</taxon>
    </lineage>
</organism>